<evidence type="ECO:0000256" key="1">
    <source>
        <dbReference type="ARBA" id="ARBA00004370"/>
    </source>
</evidence>
<evidence type="ECO:0000256" key="2">
    <source>
        <dbReference type="ARBA" id="ARBA00022448"/>
    </source>
</evidence>
<dbReference type="Pfam" id="PF00213">
    <property type="entry name" value="OSCP"/>
    <property type="match status" value="1"/>
</dbReference>
<keyword evidence="3 8" id="KW-0375">Hydrogen ion transport</keyword>
<keyword evidence="10" id="KW-1185">Reference proteome</keyword>
<organism evidence="9 10">
    <name type="scientific">Lentibacillus juripiscarius</name>
    <dbReference type="NCBI Taxonomy" id="257446"/>
    <lineage>
        <taxon>Bacteria</taxon>
        <taxon>Bacillati</taxon>
        <taxon>Bacillota</taxon>
        <taxon>Bacilli</taxon>
        <taxon>Bacillales</taxon>
        <taxon>Bacillaceae</taxon>
        <taxon>Lentibacillus</taxon>
    </lineage>
</organism>
<proteinExistence type="inferred from homology"/>
<evidence type="ECO:0000256" key="4">
    <source>
        <dbReference type="ARBA" id="ARBA00023065"/>
    </source>
</evidence>
<dbReference type="RefSeq" id="WP_382393050.1">
    <property type="nucleotide sequence ID" value="NZ_JBHUNA010000018.1"/>
</dbReference>
<dbReference type="PRINTS" id="PR00125">
    <property type="entry name" value="ATPASEDELTA"/>
</dbReference>
<evidence type="ECO:0000313" key="9">
    <source>
        <dbReference type="EMBL" id="MFD2761004.1"/>
    </source>
</evidence>
<evidence type="ECO:0000256" key="6">
    <source>
        <dbReference type="ARBA" id="ARBA00023196"/>
    </source>
</evidence>
<dbReference type="InterPro" id="IPR000711">
    <property type="entry name" value="ATPase_OSCP/dsu"/>
</dbReference>
<dbReference type="PANTHER" id="PTHR11910">
    <property type="entry name" value="ATP SYNTHASE DELTA CHAIN"/>
    <property type="match status" value="1"/>
</dbReference>
<keyword evidence="7 8" id="KW-0066">ATP synthesis</keyword>
<dbReference type="PROSITE" id="PS00389">
    <property type="entry name" value="ATPASE_DELTA"/>
    <property type="match status" value="1"/>
</dbReference>
<comment type="similarity">
    <text evidence="8">Belongs to the ATPase delta chain family.</text>
</comment>
<keyword evidence="2 8" id="KW-0813">Transport</keyword>
<evidence type="ECO:0000256" key="3">
    <source>
        <dbReference type="ARBA" id="ARBA00022781"/>
    </source>
</evidence>
<dbReference type="NCBIfam" id="TIGR01145">
    <property type="entry name" value="ATP_synt_delta"/>
    <property type="match status" value="1"/>
</dbReference>
<dbReference type="EMBL" id="JBHUNA010000018">
    <property type="protein sequence ID" value="MFD2761004.1"/>
    <property type="molecule type" value="Genomic_DNA"/>
</dbReference>
<dbReference type="Gene3D" id="1.10.520.20">
    <property type="entry name" value="N-terminal domain of the delta subunit of the F1F0-ATP synthase"/>
    <property type="match status" value="1"/>
</dbReference>
<dbReference type="SUPFAM" id="SSF47928">
    <property type="entry name" value="N-terminal domain of the delta subunit of the F1F0-ATP synthase"/>
    <property type="match status" value="1"/>
</dbReference>
<evidence type="ECO:0000256" key="5">
    <source>
        <dbReference type="ARBA" id="ARBA00023136"/>
    </source>
</evidence>
<sequence>MSDAAVAKRYAEALFQLGNEKGTMDQLAEEFHVLKTTFDENNELVPFLKHPRVNNEQKEQFINNVFQSFSADVVNLLHLLAERHRIDIVPSVIDHFIRLVNDAKGMEEATVYSIRELSQTEKERLEKTFAKRFGKQAIKITSVVDPSVIGGIKLRIGNTIYDGSIQGKLKRIERGILTAN</sequence>
<reference evidence="10" key="1">
    <citation type="journal article" date="2019" name="Int. J. Syst. Evol. Microbiol.">
        <title>The Global Catalogue of Microorganisms (GCM) 10K type strain sequencing project: providing services to taxonomists for standard genome sequencing and annotation.</title>
        <authorList>
            <consortium name="The Broad Institute Genomics Platform"/>
            <consortium name="The Broad Institute Genome Sequencing Center for Infectious Disease"/>
            <person name="Wu L."/>
            <person name="Ma J."/>
        </authorList>
    </citation>
    <scope>NUCLEOTIDE SEQUENCE [LARGE SCALE GENOMIC DNA]</scope>
    <source>
        <strain evidence="10">TISTR 1535</strain>
    </source>
</reference>
<keyword evidence="5 8" id="KW-0472">Membrane</keyword>
<dbReference type="HAMAP" id="MF_01416">
    <property type="entry name" value="ATP_synth_delta_bact"/>
    <property type="match status" value="1"/>
</dbReference>
<evidence type="ECO:0000256" key="8">
    <source>
        <dbReference type="HAMAP-Rule" id="MF_01416"/>
    </source>
</evidence>
<comment type="function">
    <text evidence="8">This protein is part of the stalk that links CF(0) to CF(1). It either transmits conformational changes from CF(0) to CF(1) or is implicated in proton conduction.</text>
</comment>
<keyword evidence="6 8" id="KW-0139">CF(1)</keyword>
<dbReference type="Proteomes" id="UP001597502">
    <property type="component" value="Unassembled WGS sequence"/>
</dbReference>
<dbReference type="InterPro" id="IPR020781">
    <property type="entry name" value="ATPase_OSCP/d_CS"/>
</dbReference>
<comment type="caution">
    <text evidence="9">The sequence shown here is derived from an EMBL/GenBank/DDBJ whole genome shotgun (WGS) entry which is preliminary data.</text>
</comment>
<comment type="subcellular location">
    <subcellularLocation>
        <location evidence="8">Cell membrane</location>
        <topology evidence="8">Peripheral membrane protein</topology>
    </subcellularLocation>
    <subcellularLocation>
        <location evidence="1">Membrane</location>
    </subcellularLocation>
</comment>
<accession>A0ABW5V838</accession>
<evidence type="ECO:0000256" key="7">
    <source>
        <dbReference type="ARBA" id="ARBA00023310"/>
    </source>
</evidence>
<dbReference type="InterPro" id="IPR026015">
    <property type="entry name" value="ATP_synth_OSCP/delta_N_sf"/>
</dbReference>
<gene>
    <name evidence="8" type="primary">atpH</name>
    <name evidence="9" type="ORF">ACFSUO_08485</name>
</gene>
<keyword evidence="4 8" id="KW-0406">Ion transport</keyword>
<dbReference type="NCBIfam" id="NF004403">
    <property type="entry name" value="PRK05758.2-4"/>
    <property type="match status" value="1"/>
</dbReference>
<name>A0ABW5V838_9BACI</name>
<evidence type="ECO:0000313" key="10">
    <source>
        <dbReference type="Proteomes" id="UP001597502"/>
    </source>
</evidence>
<keyword evidence="8" id="KW-1003">Cell membrane</keyword>
<comment type="function">
    <text evidence="8">F(1)F(0) ATP synthase produces ATP from ADP in the presence of a proton or sodium gradient. F-type ATPases consist of two structural domains, F(1) containing the extramembraneous catalytic core and F(0) containing the membrane proton channel, linked together by a central stalk and a peripheral stalk. During catalysis, ATP synthesis in the catalytic domain of F(1) is coupled via a rotary mechanism of the central stalk subunits to proton translocation.</text>
</comment>
<protein>
    <recommendedName>
        <fullName evidence="8">ATP synthase subunit delta</fullName>
    </recommendedName>
    <alternativeName>
        <fullName evidence="8">ATP synthase F(1) sector subunit delta</fullName>
    </alternativeName>
    <alternativeName>
        <fullName evidence="8">F-type ATPase subunit delta</fullName>
        <shortName evidence="8">F-ATPase subunit delta</shortName>
    </alternativeName>
</protein>